<proteinExistence type="predicted"/>
<dbReference type="Proteomes" id="UP001180020">
    <property type="component" value="Unassembled WGS sequence"/>
</dbReference>
<accession>A0AAV9CDQ1</accession>
<protein>
    <submittedName>
        <fullName evidence="1">Uncharacterized protein</fullName>
    </submittedName>
</protein>
<reference evidence="1" key="2">
    <citation type="submission" date="2023-06" db="EMBL/GenBank/DDBJ databases">
        <authorList>
            <person name="Ma L."/>
            <person name="Liu K.-W."/>
            <person name="Li Z."/>
            <person name="Hsiao Y.-Y."/>
            <person name="Qi Y."/>
            <person name="Fu T."/>
            <person name="Tang G."/>
            <person name="Zhang D."/>
            <person name="Sun W.-H."/>
            <person name="Liu D.-K."/>
            <person name="Li Y."/>
            <person name="Chen G.-Z."/>
            <person name="Liu X.-D."/>
            <person name="Liao X.-Y."/>
            <person name="Jiang Y.-T."/>
            <person name="Yu X."/>
            <person name="Hao Y."/>
            <person name="Huang J."/>
            <person name="Zhao X.-W."/>
            <person name="Ke S."/>
            <person name="Chen Y.-Y."/>
            <person name="Wu W.-L."/>
            <person name="Hsu J.-L."/>
            <person name="Lin Y.-F."/>
            <person name="Huang M.-D."/>
            <person name="Li C.-Y."/>
            <person name="Huang L."/>
            <person name="Wang Z.-W."/>
            <person name="Zhao X."/>
            <person name="Zhong W.-Y."/>
            <person name="Peng D.-H."/>
            <person name="Ahmad S."/>
            <person name="Lan S."/>
            <person name="Zhang J.-S."/>
            <person name="Tsai W.-C."/>
            <person name="Van De Peer Y."/>
            <person name="Liu Z.-J."/>
        </authorList>
    </citation>
    <scope>NUCLEOTIDE SEQUENCE</scope>
    <source>
        <strain evidence="1">CP</strain>
        <tissue evidence="1">Leaves</tissue>
    </source>
</reference>
<reference evidence="1" key="1">
    <citation type="journal article" date="2023" name="Nat. Commun.">
        <title>Diploid and tetraploid genomes of Acorus and the evolution of monocots.</title>
        <authorList>
            <person name="Ma L."/>
            <person name="Liu K.W."/>
            <person name="Li Z."/>
            <person name="Hsiao Y.Y."/>
            <person name="Qi Y."/>
            <person name="Fu T."/>
            <person name="Tang G.D."/>
            <person name="Zhang D."/>
            <person name="Sun W.H."/>
            <person name="Liu D.K."/>
            <person name="Li Y."/>
            <person name="Chen G.Z."/>
            <person name="Liu X.D."/>
            <person name="Liao X.Y."/>
            <person name="Jiang Y.T."/>
            <person name="Yu X."/>
            <person name="Hao Y."/>
            <person name="Huang J."/>
            <person name="Zhao X.W."/>
            <person name="Ke S."/>
            <person name="Chen Y.Y."/>
            <person name="Wu W.L."/>
            <person name="Hsu J.L."/>
            <person name="Lin Y.F."/>
            <person name="Huang M.D."/>
            <person name="Li C.Y."/>
            <person name="Huang L."/>
            <person name="Wang Z.W."/>
            <person name="Zhao X."/>
            <person name="Zhong W.Y."/>
            <person name="Peng D.H."/>
            <person name="Ahmad S."/>
            <person name="Lan S."/>
            <person name="Zhang J.S."/>
            <person name="Tsai W.C."/>
            <person name="Van de Peer Y."/>
            <person name="Liu Z.J."/>
        </authorList>
    </citation>
    <scope>NUCLEOTIDE SEQUENCE</scope>
    <source>
        <strain evidence="1">CP</strain>
    </source>
</reference>
<evidence type="ECO:0000313" key="2">
    <source>
        <dbReference type="Proteomes" id="UP001180020"/>
    </source>
</evidence>
<keyword evidence="2" id="KW-1185">Reference proteome</keyword>
<dbReference type="EMBL" id="JAUJYO010000020">
    <property type="protein sequence ID" value="KAK1286874.1"/>
    <property type="molecule type" value="Genomic_DNA"/>
</dbReference>
<gene>
    <name evidence="1" type="ORF">QJS10_CPB20g00219</name>
</gene>
<comment type="caution">
    <text evidence="1">The sequence shown here is derived from an EMBL/GenBank/DDBJ whole genome shotgun (WGS) entry which is preliminary data.</text>
</comment>
<dbReference type="AlphaFoldDB" id="A0AAV9CDQ1"/>
<organism evidence="1 2">
    <name type="scientific">Acorus calamus</name>
    <name type="common">Sweet flag</name>
    <dbReference type="NCBI Taxonomy" id="4465"/>
    <lineage>
        <taxon>Eukaryota</taxon>
        <taxon>Viridiplantae</taxon>
        <taxon>Streptophyta</taxon>
        <taxon>Embryophyta</taxon>
        <taxon>Tracheophyta</taxon>
        <taxon>Spermatophyta</taxon>
        <taxon>Magnoliopsida</taxon>
        <taxon>Liliopsida</taxon>
        <taxon>Acoraceae</taxon>
        <taxon>Acorus</taxon>
    </lineage>
</organism>
<evidence type="ECO:0000313" key="1">
    <source>
        <dbReference type="EMBL" id="KAK1286874.1"/>
    </source>
</evidence>
<name>A0AAV9CDQ1_ACOCL</name>
<sequence>MAPLKPPRDLPKSLRNLRPQIHPFLRTHSAMASASLIPSVSLHKLSFVAGPGMAFGGSRVSMSVASVGSTVASAVDDAIFSDY</sequence>